<organism evidence="3 4">
    <name type="scientific">Ramlibacter pallidus</name>
    <dbReference type="NCBI Taxonomy" id="2780087"/>
    <lineage>
        <taxon>Bacteria</taxon>
        <taxon>Pseudomonadati</taxon>
        <taxon>Pseudomonadota</taxon>
        <taxon>Betaproteobacteria</taxon>
        <taxon>Burkholderiales</taxon>
        <taxon>Comamonadaceae</taxon>
        <taxon>Ramlibacter</taxon>
    </lineage>
</organism>
<keyword evidence="4" id="KW-1185">Reference proteome</keyword>
<dbReference type="RefSeq" id="WP_193675172.1">
    <property type="nucleotide sequence ID" value="NZ_JADDIV010000001.1"/>
</dbReference>
<evidence type="ECO:0000256" key="2">
    <source>
        <dbReference type="SAM" id="SignalP"/>
    </source>
</evidence>
<feature type="compositionally biased region" description="Basic and acidic residues" evidence="1">
    <location>
        <begin position="53"/>
        <end position="73"/>
    </location>
</feature>
<reference evidence="3 4" key="1">
    <citation type="submission" date="2020-10" db="EMBL/GenBank/DDBJ databases">
        <title>Ramlibacter sp. HM2 16S ribosomal RNA gene Genome sequencing and assembly.</title>
        <authorList>
            <person name="Kang M."/>
        </authorList>
    </citation>
    <scope>NUCLEOTIDE SEQUENCE [LARGE SCALE GENOMIC DNA]</scope>
    <source>
        <strain evidence="3 4">HM2</strain>
    </source>
</reference>
<feature type="compositionally biased region" description="Basic and acidic residues" evidence="1">
    <location>
        <begin position="95"/>
        <end position="109"/>
    </location>
</feature>
<keyword evidence="2" id="KW-0732">Signal</keyword>
<protein>
    <recommendedName>
        <fullName evidence="5">DUF4124 domain-containing protein</fullName>
    </recommendedName>
</protein>
<evidence type="ECO:0000256" key="1">
    <source>
        <dbReference type="SAM" id="MobiDB-lite"/>
    </source>
</evidence>
<evidence type="ECO:0000313" key="4">
    <source>
        <dbReference type="Proteomes" id="UP000806285"/>
    </source>
</evidence>
<sequence length="128" mass="13170">MHHSRPLLMGSALLLAAHAAGAQTIYRCGNSYGTQPCAGGTIVEGQPNASPEEAARARRGAEADAKRADELQKARLAQEQAAPKAVVMGPAQKPSEVKPPKKAGKDGKPGKPPGDFTAMGPKPAKPAK</sequence>
<accession>A0ABR9RZ73</accession>
<feature type="chain" id="PRO_5045282846" description="DUF4124 domain-containing protein" evidence="2">
    <location>
        <begin position="23"/>
        <end position="128"/>
    </location>
</feature>
<name>A0ABR9RZ73_9BURK</name>
<proteinExistence type="predicted"/>
<evidence type="ECO:0008006" key="5">
    <source>
        <dbReference type="Google" id="ProtNLM"/>
    </source>
</evidence>
<dbReference type="EMBL" id="JADDIV010000001">
    <property type="protein sequence ID" value="MBE7366561.1"/>
    <property type="molecule type" value="Genomic_DNA"/>
</dbReference>
<feature type="signal peptide" evidence="2">
    <location>
        <begin position="1"/>
        <end position="22"/>
    </location>
</feature>
<comment type="caution">
    <text evidence="3">The sequence shown here is derived from an EMBL/GenBank/DDBJ whole genome shotgun (WGS) entry which is preliminary data.</text>
</comment>
<gene>
    <name evidence="3" type="ORF">IM787_03175</name>
</gene>
<feature type="region of interest" description="Disordered" evidence="1">
    <location>
        <begin position="36"/>
        <end position="128"/>
    </location>
</feature>
<dbReference type="Proteomes" id="UP000806285">
    <property type="component" value="Unassembled WGS sequence"/>
</dbReference>
<evidence type="ECO:0000313" key="3">
    <source>
        <dbReference type="EMBL" id="MBE7366561.1"/>
    </source>
</evidence>